<dbReference type="EMBL" id="BGPR01012426">
    <property type="protein sequence ID" value="GBN56009.1"/>
    <property type="molecule type" value="Genomic_DNA"/>
</dbReference>
<organism evidence="2 3">
    <name type="scientific">Araneus ventricosus</name>
    <name type="common">Orbweaver spider</name>
    <name type="synonym">Epeira ventricosa</name>
    <dbReference type="NCBI Taxonomy" id="182803"/>
    <lineage>
        <taxon>Eukaryota</taxon>
        <taxon>Metazoa</taxon>
        <taxon>Ecdysozoa</taxon>
        <taxon>Arthropoda</taxon>
        <taxon>Chelicerata</taxon>
        <taxon>Arachnida</taxon>
        <taxon>Araneae</taxon>
        <taxon>Araneomorphae</taxon>
        <taxon>Entelegynae</taxon>
        <taxon>Araneoidea</taxon>
        <taxon>Araneidae</taxon>
        <taxon>Araneus</taxon>
    </lineage>
</organism>
<evidence type="ECO:0000313" key="2">
    <source>
        <dbReference type="EMBL" id="GBN56009.1"/>
    </source>
</evidence>
<keyword evidence="1" id="KW-0812">Transmembrane</keyword>
<keyword evidence="1" id="KW-1133">Transmembrane helix</keyword>
<proteinExistence type="predicted"/>
<dbReference type="AlphaFoldDB" id="A0A4Y2PXP0"/>
<evidence type="ECO:0000313" key="3">
    <source>
        <dbReference type="Proteomes" id="UP000499080"/>
    </source>
</evidence>
<accession>A0A4Y2PXP0</accession>
<protein>
    <submittedName>
        <fullName evidence="2">Uncharacterized protein</fullName>
    </submittedName>
</protein>
<comment type="caution">
    <text evidence="2">The sequence shown here is derived from an EMBL/GenBank/DDBJ whole genome shotgun (WGS) entry which is preliminary data.</text>
</comment>
<feature type="transmembrane region" description="Helical" evidence="1">
    <location>
        <begin position="78"/>
        <end position="96"/>
    </location>
</feature>
<feature type="transmembrane region" description="Helical" evidence="1">
    <location>
        <begin position="154"/>
        <end position="176"/>
    </location>
</feature>
<keyword evidence="3" id="KW-1185">Reference proteome</keyword>
<keyword evidence="1" id="KW-0472">Membrane</keyword>
<reference evidence="2 3" key="1">
    <citation type="journal article" date="2019" name="Sci. Rep.">
        <title>Orb-weaving spider Araneus ventricosus genome elucidates the spidroin gene catalogue.</title>
        <authorList>
            <person name="Kono N."/>
            <person name="Nakamura H."/>
            <person name="Ohtoshi R."/>
            <person name="Moran D.A.P."/>
            <person name="Shinohara A."/>
            <person name="Yoshida Y."/>
            <person name="Fujiwara M."/>
            <person name="Mori M."/>
            <person name="Tomita M."/>
            <person name="Arakawa K."/>
        </authorList>
    </citation>
    <scope>NUCLEOTIDE SEQUENCE [LARGE SCALE GENOMIC DNA]</scope>
</reference>
<sequence length="177" mass="20280">MMCLDFSIKMGGEKVLRRNGIADLQVNCWLCAQIKPAGVVSPKLSRILLEKGAVSPPRAWIKKFEPIVTQDPMTIRKYLVFLMKITVVGTVYHYLFKDLLIISGFSTNGQIIHNSYVSRLQAYLDRGTYYRFLGRWFLWKLQRIAARGMEAVDVVLLVIVTALTVLVLDMCLNYIIY</sequence>
<name>A0A4Y2PXP0_ARAVE</name>
<gene>
    <name evidence="2" type="ORF">AVEN_61115_1</name>
</gene>
<evidence type="ECO:0000256" key="1">
    <source>
        <dbReference type="SAM" id="Phobius"/>
    </source>
</evidence>
<dbReference type="Proteomes" id="UP000499080">
    <property type="component" value="Unassembled WGS sequence"/>
</dbReference>